<accession>A0ABP0RJN3</accession>
<gene>
    <name evidence="1" type="ORF">CCMP2556_LOCUS47065</name>
</gene>
<keyword evidence="2" id="KW-1185">Reference proteome</keyword>
<comment type="caution">
    <text evidence="1">The sequence shown here is derived from an EMBL/GenBank/DDBJ whole genome shotgun (WGS) entry which is preliminary data.</text>
</comment>
<evidence type="ECO:0000313" key="1">
    <source>
        <dbReference type="EMBL" id="CAK9099456.1"/>
    </source>
</evidence>
<reference evidence="1 2" key="1">
    <citation type="submission" date="2024-02" db="EMBL/GenBank/DDBJ databases">
        <authorList>
            <person name="Chen Y."/>
            <person name="Shah S."/>
            <person name="Dougan E. K."/>
            <person name="Thang M."/>
            <person name="Chan C."/>
        </authorList>
    </citation>
    <scope>NUCLEOTIDE SEQUENCE [LARGE SCALE GENOMIC DNA]</scope>
</reference>
<dbReference type="Proteomes" id="UP001642484">
    <property type="component" value="Unassembled WGS sequence"/>
</dbReference>
<organism evidence="1 2">
    <name type="scientific">Durusdinium trenchii</name>
    <dbReference type="NCBI Taxonomy" id="1381693"/>
    <lineage>
        <taxon>Eukaryota</taxon>
        <taxon>Sar</taxon>
        <taxon>Alveolata</taxon>
        <taxon>Dinophyceae</taxon>
        <taxon>Suessiales</taxon>
        <taxon>Symbiodiniaceae</taxon>
        <taxon>Durusdinium</taxon>
    </lineage>
</organism>
<proteinExistence type="predicted"/>
<sequence length="105" mass="11482">MILSTTRLSSMTVLQSRQCYQGAPGAAAARGRCTTGTFQFGDLFHDSSLQSPSSSSLPQVVLWNSWSMYREKGGLFSLLLLLHGCRGQRENEVQAKAAPRDVVTM</sequence>
<name>A0ABP0RJN3_9DINO</name>
<dbReference type="EMBL" id="CAXAMN010025962">
    <property type="protein sequence ID" value="CAK9099456.1"/>
    <property type="molecule type" value="Genomic_DNA"/>
</dbReference>
<protein>
    <submittedName>
        <fullName evidence="1">Uncharacterized protein</fullName>
    </submittedName>
</protein>
<evidence type="ECO:0000313" key="2">
    <source>
        <dbReference type="Proteomes" id="UP001642484"/>
    </source>
</evidence>